<dbReference type="AlphaFoldDB" id="A0A8H3EC29"/>
<dbReference type="PANTHER" id="PTHR12496">
    <property type="entry name" value="CGI-41 METHYLTRANSFERASE"/>
    <property type="match status" value="1"/>
</dbReference>
<dbReference type="InterPro" id="IPR052220">
    <property type="entry name" value="METTL25"/>
</dbReference>
<evidence type="ECO:0000313" key="2">
    <source>
        <dbReference type="Proteomes" id="UP000663827"/>
    </source>
</evidence>
<dbReference type="EMBL" id="CAJNJQ010004167">
    <property type="protein sequence ID" value="CAE7208831.1"/>
    <property type="molecule type" value="Genomic_DNA"/>
</dbReference>
<accession>A0A8H3EC29</accession>
<reference evidence="1" key="1">
    <citation type="submission" date="2021-01" db="EMBL/GenBank/DDBJ databases">
        <authorList>
            <person name="Kaushik A."/>
        </authorList>
    </citation>
    <scope>NUCLEOTIDE SEQUENCE</scope>
    <source>
        <strain evidence="1">AG5</strain>
    </source>
</reference>
<protein>
    <submittedName>
        <fullName evidence="1">Uncharacterized protein</fullName>
    </submittedName>
</protein>
<dbReference type="PANTHER" id="PTHR12496:SF0">
    <property type="entry name" value="METHYLTRANSFERASE DOMAIN-CONTAINING PROTEIN"/>
    <property type="match status" value="1"/>
</dbReference>
<comment type="caution">
    <text evidence="1">The sequence shown here is derived from an EMBL/GenBank/DDBJ whole genome shotgun (WGS) entry which is preliminary data.</text>
</comment>
<dbReference type="Proteomes" id="UP000663827">
    <property type="component" value="Unassembled WGS sequence"/>
</dbReference>
<gene>
    <name evidence="1" type="ORF">RDB_LOCUS148592</name>
</gene>
<proteinExistence type="predicted"/>
<evidence type="ECO:0000313" key="1">
    <source>
        <dbReference type="EMBL" id="CAE7208831.1"/>
    </source>
</evidence>
<organism evidence="1 2">
    <name type="scientific">Rhizoctonia solani</name>
    <dbReference type="NCBI Taxonomy" id="456999"/>
    <lineage>
        <taxon>Eukaryota</taxon>
        <taxon>Fungi</taxon>
        <taxon>Dikarya</taxon>
        <taxon>Basidiomycota</taxon>
        <taxon>Agaricomycotina</taxon>
        <taxon>Agaricomycetes</taxon>
        <taxon>Cantharellales</taxon>
        <taxon>Ceratobasidiaceae</taxon>
        <taxon>Rhizoctonia</taxon>
    </lineage>
</organism>
<sequence length="212" mass="23824">MRDTGDFPLSETTARAHSHTTLNLTSNHLQLAAQCPAQWTRSESEMRRASLARRKIVWRAILARYIHNTRESSSLSNKPPHRLGRLPDRVYVNWETFVRTACEKMGLPATMTEELLDGYSTDHGRSTIPLEAETLSFRLEILHILRALIGPVIESLIVLDRALYLAEQLGPHNGSSAFTVRALNLFDQLSSGSARNIVLIVEPTKEQTTHTS</sequence>
<name>A0A8H3EC29_9AGAM</name>